<keyword evidence="1" id="KW-1133">Transmembrane helix</keyword>
<evidence type="ECO:0000313" key="2">
    <source>
        <dbReference type="EMBL" id="OIS96751.1"/>
    </source>
</evidence>
<reference evidence="2" key="1">
    <citation type="submission" date="2016-11" db="EMBL/GenBank/DDBJ databases">
        <title>The genome of Nicotiana attenuata.</title>
        <authorList>
            <person name="Xu S."/>
            <person name="Brockmoeller T."/>
            <person name="Gaquerel E."/>
            <person name="Navarro A."/>
            <person name="Kuhl H."/>
            <person name="Gase K."/>
            <person name="Ling Z."/>
            <person name="Zhou W."/>
            <person name="Kreitzer C."/>
            <person name="Stanke M."/>
            <person name="Tang H."/>
            <person name="Lyons E."/>
            <person name="Pandey P."/>
            <person name="Pandey S.P."/>
            <person name="Timmermann B."/>
            <person name="Baldwin I.T."/>
        </authorList>
    </citation>
    <scope>NUCLEOTIDE SEQUENCE [LARGE SCALE GENOMIC DNA]</scope>
    <source>
        <strain evidence="2">UT</strain>
    </source>
</reference>
<evidence type="ECO:0000256" key="1">
    <source>
        <dbReference type="SAM" id="Phobius"/>
    </source>
</evidence>
<dbReference type="AlphaFoldDB" id="A0A1J6I879"/>
<organism evidence="2 3">
    <name type="scientific">Nicotiana attenuata</name>
    <name type="common">Coyote tobacco</name>
    <dbReference type="NCBI Taxonomy" id="49451"/>
    <lineage>
        <taxon>Eukaryota</taxon>
        <taxon>Viridiplantae</taxon>
        <taxon>Streptophyta</taxon>
        <taxon>Embryophyta</taxon>
        <taxon>Tracheophyta</taxon>
        <taxon>Spermatophyta</taxon>
        <taxon>Magnoliopsida</taxon>
        <taxon>eudicotyledons</taxon>
        <taxon>Gunneridae</taxon>
        <taxon>Pentapetalae</taxon>
        <taxon>asterids</taxon>
        <taxon>lamiids</taxon>
        <taxon>Solanales</taxon>
        <taxon>Solanaceae</taxon>
        <taxon>Nicotianoideae</taxon>
        <taxon>Nicotianeae</taxon>
        <taxon>Nicotiana</taxon>
    </lineage>
</organism>
<protein>
    <submittedName>
        <fullName evidence="2">Splicing factor u2af large subunit a</fullName>
    </submittedName>
</protein>
<accession>A0A1J6I879</accession>
<proteinExistence type="predicted"/>
<keyword evidence="1" id="KW-0472">Membrane</keyword>
<comment type="caution">
    <text evidence="2">The sequence shown here is derived from an EMBL/GenBank/DDBJ whole genome shotgun (WGS) entry which is preliminary data.</text>
</comment>
<dbReference type="EMBL" id="MJEQ01037193">
    <property type="protein sequence ID" value="OIS96751.1"/>
    <property type="molecule type" value="Genomic_DNA"/>
</dbReference>
<feature type="transmembrane region" description="Helical" evidence="1">
    <location>
        <begin position="86"/>
        <end position="102"/>
    </location>
</feature>
<dbReference type="Proteomes" id="UP000187609">
    <property type="component" value="Unassembled WGS sequence"/>
</dbReference>
<sequence>MIEIEIGMRDIDIGQSLMRESERKVIDTGTRIERKEIDTGQNPMTKIERKGVDTDLTQGENLVIDQDHVLDLALVHAPKAKGSAGLTWHLLLLLCYLVLLLFQATRHPRRVYVGGLPPSANEQFVVLGESIRVN</sequence>
<gene>
    <name evidence="2" type="primary">U2AF65A_1</name>
    <name evidence="2" type="ORF">A4A49_11654</name>
</gene>
<dbReference type="Gramene" id="OIS96751">
    <property type="protein sequence ID" value="OIS96751"/>
    <property type="gene ID" value="A4A49_11654"/>
</dbReference>
<keyword evidence="1" id="KW-0812">Transmembrane</keyword>
<keyword evidence="3" id="KW-1185">Reference proteome</keyword>
<name>A0A1J6I879_NICAT</name>
<evidence type="ECO:0000313" key="3">
    <source>
        <dbReference type="Proteomes" id="UP000187609"/>
    </source>
</evidence>